<keyword evidence="2" id="KW-1185">Reference proteome</keyword>
<dbReference type="Proteomes" id="UP000307507">
    <property type="component" value="Unassembled WGS sequence"/>
</dbReference>
<evidence type="ECO:0000313" key="1">
    <source>
        <dbReference type="EMBL" id="THF51088.1"/>
    </source>
</evidence>
<feature type="non-terminal residue" evidence="1">
    <location>
        <position position="63"/>
    </location>
</feature>
<gene>
    <name evidence="1" type="ORF">E6C50_04715</name>
</gene>
<comment type="caution">
    <text evidence="1">The sequence shown here is derived from an EMBL/GenBank/DDBJ whole genome shotgun (WGS) entry which is preliminary data.</text>
</comment>
<name>A0A4S3ZYQ7_9FLAO</name>
<evidence type="ECO:0000313" key="2">
    <source>
        <dbReference type="Proteomes" id="UP000307507"/>
    </source>
</evidence>
<dbReference type="OrthoDB" id="6225685at2"/>
<protein>
    <submittedName>
        <fullName evidence="1">Uncharacterized protein</fullName>
    </submittedName>
</protein>
<accession>A0A4S3ZYQ7</accession>
<proteinExistence type="predicted"/>
<organism evidence="1 2">
    <name type="scientific">Flavobacterium supellecticarium</name>
    <dbReference type="NCBI Taxonomy" id="2565924"/>
    <lineage>
        <taxon>Bacteria</taxon>
        <taxon>Pseudomonadati</taxon>
        <taxon>Bacteroidota</taxon>
        <taxon>Flavobacteriia</taxon>
        <taxon>Flavobacteriales</taxon>
        <taxon>Flavobacteriaceae</taxon>
        <taxon>Flavobacterium</taxon>
    </lineage>
</organism>
<dbReference type="RefSeq" id="WP_136402076.1">
    <property type="nucleotide sequence ID" value="NZ_SSNZ01000002.1"/>
</dbReference>
<dbReference type="EMBL" id="SSNZ01000002">
    <property type="protein sequence ID" value="THF51088.1"/>
    <property type="molecule type" value="Genomic_DNA"/>
</dbReference>
<sequence>MIRRLLLLWTLIYAILVSAQHFHDTQGKLEISNAGQTTYTLPIALPPSLKNTSPLINIVYQSG</sequence>
<dbReference type="AlphaFoldDB" id="A0A4S3ZYQ7"/>
<reference evidence="1 2" key="1">
    <citation type="submission" date="2019-04" db="EMBL/GenBank/DDBJ databases">
        <title>Flavobacterium sp. nov. isolated from construction timber.</title>
        <authorList>
            <person name="Lin S.-Y."/>
            <person name="Chang C.-T."/>
            <person name="Young C.-C."/>
        </authorList>
    </citation>
    <scope>NUCLEOTIDE SEQUENCE [LARGE SCALE GENOMIC DNA]</scope>
    <source>
        <strain evidence="1 2">CC-CTC003</strain>
    </source>
</reference>